<comment type="caution">
    <text evidence="14">The sequence shown here is derived from an EMBL/GenBank/DDBJ whole genome shotgun (WGS) entry which is preliminary data.</text>
</comment>
<evidence type="ECO:0000256" key="8">
    <source>
        <dbReference type="ARBA" id="ARBA00022741"/>
    </source>
</evidence>
<evidence type="ECO:0000256" key="4">
    <source>
        <dbReference type="ARBA" id="ARBA00012557"/>
    </source>
</evidence>
<evidence type="ECO:0000256" key="10">
    <source>
        <dbReference type="ARBA" id="ARBA00022989"/>
    </source>
</evidence>
<evidence type="ECO:0000256" key="1">
    <source>
        <dbReference type="ARBA" id="ARBA00004606"/>
    </source>
</evidence>
<dbReference type="Gene3D" id="3.90.550.50">
    <property type="match status" value="1"/>
</dbReference>
<keyword evidence="9" id="KW-0735">Signal-anchor</keyword>
<dbReference type="InterPro" id="IPR026050">
    <property type="entry name" value="C1GALT1/C1GALT1_chp1"/>
</dbReference>
<dbReference type="AlphaFoldDB" id="A0A8H7T4X3"/>
<evidence type="ECO:0000256" key="6">
    <source>
        <dbReference type="ARBA" id="ARBA00022679"/>
    </source>
</evidence>
<keyword evidence="10 12" id="KW-1133">Transmembrane helix</keyword>
<keyword evidence="6" id="KW-0808">Transferase</keyword>
<evidence type="ECO:0000256" key="12">
    <source>
        <dbReference type="SAM" id="Phobius"/>
    </source>
</evidence>
<dbReference type="GO" id="GO:0016263">
    <property type="term" value="F:glycoprotein-N-acetylgalactosamine 3-beta-galactosyltransferase activity"/>
    <property type="evidence" value="ECO:0007669"/>
    <property type="project" value="UniProtKB-EC"/>
</dbReference>
<keyword evidence="11 12" id="KW-0472">Membrane</keyword>
<organism evidence="14 15">
    <name type="scientific">Cadophora malorum</name>
    <dbReference type="NCBI Taxonomy" id="108018"/>
    <lineage>
        <taxon>Eukaryota</taxon>
        <taxon>Fungi</taxon>
        <taxon>Dikarya</taxon>
        <taxon>Ascomycota</taxon>
        <taxon>Pezizomycotina</taxon>
        <taxon>Leotiomycetes</taxon>
        <taxon>Helotiales</taxon>
        <taxon>Ploettnerulaceae</taxon>
        <taxon>Cadophora</taxon>
    </lineage>
</organism>
<dbReference type="Proteomes" id="UP000664132">
    <property type="component" value="Unassembled WGS sequence"/>
</dbReference>
<keyword evidence="5" id="KW-0328">Glycosyltransferase</keyword>
<evidence type="ECO:0000256" key="11">
    <source>
        <dbReference type="ARBA" id="ARBA00023136"/>
    </source>
</evidence>
<dbReference type="GO" id="GO:0016020">
    <property type="term" value="C:membrane"/>
    <property type="evidence" value="ECO:0007669"/>
    <property type="project" value="UniProtKB-SubCell"/>
</dbReference>
<evidence type="ECO:0000259" key="13">
    <source>
        <dbReference type="Pfam" id="PF02434"/>
    </source>
</evidence>
<dbReference type="Pfam" id="PF02434">
    <property type="entry name" value="Fringe"/>
    <property type="match status" value="1"/>
</dbReference>
<evidence type="ECO:0000313" key="14">
    <source>
        <dbReference type="EMBL" id="KAG4413484.1"/>
    </source>
</evidence>
<reference evidence="14" key="1">
    <citation type="submission" date="2021-02" db="EMBL/GenBank/DDBJ databases">
        <title>Genome sequence Cadophora malorum strain M34.</title>
        <authorList>
            <person name="Stefanovic E."/>
            <person name="Vu D."/>
            <person name="Scully C."/>
            <person name="Dijksterhuis J."/>
            <person name="Roader J."/>
            <person name="Houbraken J."/>
        </authorList>
    </citation>
    <scope>NUCLEOTIDE SEQUENCE</scope>
    <source>
        <strain evidence="14">M34</strain>
    </source>
</reference>
<comment type="pathway">
    <text evidence="2">Protein modification; protein glycosylation.</text>
</comment>
<dbReference type="EMBL" id="JAFJYH010000312">
    <property type="protein sequence ID" value="KAG4413484.1"/>
    <property type="molecule type" value="Genomic_DNA"/>
</dbReference>
<dbReference type="PANTHER" id="PTHR23033">
    <property type="entry name" value="BETA1,3-GALACTOSYLTRANSFERASE"/>
    <property type="match status" value="1"/>
</dbReference>
<evidence type="ECO:0000256" key="5">
    <source>
        <dbReference type="ARBA" id="ARBA00022676"/>
    </source>
</evidence>
<proteinExistence type="inferred from homology"/>
<keyword evidence="15" id="KW-1185">Reference proteome</keyword>
<keyword evidence="8" id="KW-0547">Nucleotide-binding</keyword>
<sequence>MLKIATRPSGRSVIFRVVIAIAITYLAVIQLRVTFSESSIQQWENVTDSLPAGSNHGAVDDDGCGGLMDFGHRLVVTVKTGATEAAEKIPIQLETTLRCVPLENVLWYSDMAQKVGDHQLNDALDQISPSVKDENPDFEIYRKQQDLQDPLKVVSLLKDMKHPDDENELAAWSLDKYKNIHIVEKSWNARPHADWYIHIDADTYVLWPSFMAWIRKLDPSKKSLLGSMACMKELQFAHGGSGILLSRAATENLVVANNGTAARWDPQIAGNCCGDAILAEAFKELGIPVLNAWPSINGESPSTIRFESSNWCQPLVTLHHVSTVDAQRLRSFEDKRRSKSAPILYSELFADLVWDMLPDSLDNWDNMSDGVTVPNIDSALECIRACERDGHCLQSLFNGEECKLETTRVTFGVKHELEDDGKTWQSTWNKTRIAAWVAKQSRCGKVKFPFEDGKTSMSSDMYCPP</sequence>
<comment type="subcellular location">
    <subcellularLocation>
        <location evidence="1">Membrane</location>
        <topology evidence="1">Single-pass type II membrane protein</topology>
    </subcellularLocation>
</comment>
<dbReference type="OrthoDB" id="414175at2759"/>
<feature type="domain" description="Fringe-like glycosyltransferase" evidence="13">
    <location>
        <begin position="189"/>
        <end position="268"/>
    </location>
</feature>
<keyword evidence="7 12" id="KW-0812">Transmembrane</keyword>
<dbReference type="EC" id="2.4.1.122" evidence="4"/>
<name>A0A8H7T4X3_9HELO</name>
<comment type="similarity">
    <text evidence="3">Belongs to the glycosyltransferase 31 family. Beta3-Gal-T subfamily.</text>
</comment>
<evidence type="ECO:0000256" key="9">
    <source>
        <dbReference type="ARBA" id="ARBA00022968"/>
    </source>
</evidence>
<dbReference type="GO" id="GO:0000166">
    <property type="term" value="F:nucleotide binding"/>
    <property type="evidence" value="ECO:0007669"/>
    <property type="project" value="UniProtKB-KW"/>
</dbReference>
<protein>
    <recommendedName>
        <fullName evidence="4">N-acetylgalactosaminide beta-1,3-galactosyltransferase</fullName>
        <ecNumber evidence="4">2.4.1.122</ecNumber>
    </recommendedName>
</protein>
<dbReference type="PANTHER" id="PTHR23033:SF40">
    <property type="entry name" value="APPLE DOMAIN-CONTAINING PROTEIN"/>
    <property type="match status" value="1"/>
</dbReference>
<feature type="transmembrane region" description="Helical" evidence="12">
    <location>
        <begin position="12"/>
        <end position="31"/>
    </location>
</feature>
<gene>
    <name evidence="14" type="ORF">IFR04_013385</name>
</gene>
<evidence type="ECO:0000313" key="15">
    <source>
        <dbReference type="Proteomes" id="UP000664132"/>
    </source>
</evidence>
<accession>A0A8H7T4X3</accession>
<dbReference type="InterPro" id="IPR003378">
    <property type="entry name" value="Fringe-like_glycosylTrfase"/>
</dbReference>
<evidence type="ECO:0000256" key="7">
    <source>
        <dbReference type="ARBA" id="ARBA00022692"/>
    </source>
</evidence>
<evidence type="ECO:0000256" key="2">
    <source>
        <dbReference type="ARBA" id="ARBA00004922"/>
    </source>
</evidence>
<evidence type="ECO:0000256" key="3">
    <source>
        <dbReference type="ARBA" id="ARBA00006462"/>
    </source>
</evidence>